<dbReference type="SMART" id="SM00360">
    <property type="entry name" value="RRM"/>
    <property type="match status" value="2"/>
</dbReference>
<dbReference type="SMART" id="SM00451">
    <property type="entry name" value="ZnF_U1"/>
    <property type="match status" value="1"/>
</dbReference>
<dbReference type="InterPro" id="IPR035979">
    <property type="entry name" value="RBD_domain_sf"/>
</dbReference>
<feature type="region of interest" description="Disordered" evidence="7">
    <location>
        <begin position="128"/>
        <end position="161"/>
    </location>
</feature>
<evidence type="ECO:0000256" key="6">
    <source>
        <dbReference type="PROSITE-ProRule" id="PRU00176"/>
    </source>
</evidence>
<dbReference type="EMBL" id="JAHFZB010000025">
    <property type="protein sequence ID" value="KAK6474861.1"/>
    <property type="molecule type" value="Genomic_DNA"/>
</dbReference>
<evidence type="ECO:0000256" key="1">
    <source>
        <dbReference type="ARBA" id="ARBA00004123"/>
    </source>
</evidence>
<keyword evidence="4" id="KW-0862">Zinc</keyword>
<feature type="region of interest" description="Disordered" evidence="7">
    <location>
        <begin position="779"/>
        <end position="897"/>
    </location>
</feature>
<sequence length="991" mass="110763">MSDNNGSFEGAHMDGFGSSAFALSSYCNPSENGAGTASLNLGMNSGLSIQGTQNLDLVSAGASHSIAPSLDVTRGQNSNSLQSGYLDKATNVFASLGLPREDLDALACMSEDQLSVENLQQSILQLKAQRAEGSSVSNRPRDFRSPPREQPYRADREVKRRRTDAFAYSSGRMGGGTDLRYTAGYRTYYPSEYDWDGPAPRPERYFSDVQSWNWQHRSPYSKSRPSDFDRRPVRPGWDTSYPAPGYVAPPPLLPIDISRRRMRPDRRVGNVSVSGGIKSRRGERSHPLKEKQHRVIHLVNLPSENYTNEDLFDLAKSFGPVQCYKILRSNKEAFLEMKHPEAAEKMVRYYRTHAAKVNGDRIGVSIFLKHKKLAHWMREEVKSPSTSGEAPGSGSRTGRSVSGDRESSRTRRTSRYDRTRREESREKSLERQERRASRQREESSDKSMDSSESEGEEQENTALRLAQGEGPADKSMDSSDTEGEEQERSGSKLGQGEGPFDKSLESLQTQEGALENKGSQSTQGEEPVDKPLESSETPSEGQDKSCSQSAQKEESSAGPELKEGEKEKAKAAGQGKDQCLDRSKIRKPWPSQKGRFSTGPGVEVEGSSKVVDIRFRKWSCSVEDLLEMAEPFGTVVAYLVYQSSGFLEMLTYEQARVMVRYYQATNDPARELRICLSDKMTSVKRPLFEPVTSVLCFSNISRKTSRVDLQELAERFGAVLKITIANKIKKAFVEMVDRAEAEIMVTFYKKRPLRIHFKKIEVSLLKNYTFGCNGENADTENATQVQTVPPESEKTVPPESEKTVMPESEKTVMPESEKTVMPESEKTVPPESEKTVPPESEKTVPPESEKTVPPESEKTVPPESEKTETVHNGEAGDSTDRPQAGNNKTTHTLGPYTPDNPVGLEYMVPRTGYFCKLCSVFSSSENEKTAHCSSLEHYEKVKTLIAELDQQLTVESMVSLFSFSVYSNWWLLHHDLGHVLQLRICWIDIGV</sequence>
<feature type="region of interest" description="Disordered" evidence="7">
    <location>
        <begin position="216"/>
        <end position="235"/>
    </location>
</feature>
<evidence type="ECO:0000259" key="9">
    <source>
        <dbReference type="PROSITE" id="PS50171"/>
    </source>
</evidence>
<feature type="region of interest" description="Disordered" evidence="7">
    <location>
        <begin position="379"/>
        <end position="602"/>
    </location>
</feature>
<reference evidence="10 11" key="1">
    <citation type="submission" date="2021-05" db="EMBL/GenBank/DDBJ databases">
        <authorList>
            <person name="Zahm M."/>
            <person name="Klopp C."/>
            <person name="Cabau C."/>
            <person name="Kuhl H."/>
            <person name="Suciu R."/>
            <person name="Ciorpac M."/>
            <person name="Holostenco D."/>
            <person name="Gessner J."/>
            <person name="Wuertz S."/>
            <person name="Hohne C."/>
            <person name="Stock M."/>
            <person name="Gislard M."/>
            <person name="Lluch J."/>
            <person name="Milhes M."/>
            <person name="Lampietro C."/>
            <person name="Lopez Roques C."/>
            <person name="Donnadieu C."/>
            <person name="Du K."/>
            <person name="Schartl M."/>
            <person name="Guiguen Y."/>
        </authorList>
    </citation>
    <scope>NUCLEOTIDE SEQUENCE [LARGE SCALE GENOMIC DNA]</scope>
    <source>
        <strain evidence="10">Hh-F2</strain>
        <tissue evidence="10">Blood</tissue>
    </source>
</reference>
<dbReference type="InterPro" id="IPR000504">
    <property type="entry name" value="RRM_dom"/>
</dbReference>
<feature type="compositionally biased region" description="Low complexity" evidence="7">
    <location>
        <begin position="392"/>
        <end position="401"/>
    </location>
</feature>
<dbReference type="PANTHER" id="PTHR15592">
    <property type="entry name" value="MATRIN 3/NUCLEAR PROTEIN 220-RELATED"/>
    <property type="match status" value="1"/>
</dbReference>
<keyword evidence="3" id="KW-0863">Zinc-finger</keyword>
<dbReference type="Pfam" id="PF00076">
    <property type="entry name" value="RRM_1"/>
    <property type="match status" value="1"/>
</dbReference>
<dbReference type="InterPro" id="IPR003604">
    <property type="entry name" value="Matrin/U1-like-C_Znf_C2H2"/>
</dbReference>
<keyword evidence="5" id="KW-0539">Nucleus</keyword>
<feature type="compositionally biased region" description="Polar residues" evidence="7">
    <location>
        <begin position="505"/>
        <end position="524"/>
    </location>
</feature>
<keyword evidence="11" id="KW-1185">Reference proteome</keyword>
<evidence type="ECO:0008006" key="12">
    <source>
        <dbReference type="Google" id="ProtNLM"/>
    </source>
</evidence>
<dbReference type="InterPro" id="IPR000690">
    <property type="entry name" value="Matrin/U1-C_Znf_C2H2"/>
</dbReference>
<comment type="subcellular location">
    <subcellularLocation>
        <location evidence="1">Nucleus</location>
    </subcellularLocation>
</comment>
<feature type="compositionally biased region" description="Polar residues" evidence="7">
    <location>
        <begin position="534"/>
        <end position="550"/>
    </location>
</feature>
<evidence type="ECO:0000256" key="4">
    <source>
        <dbReference type="ARBA" id="ARBA00022833"/>
    </source>
</evidence>
<dbReference type="InterPro" id="IPR012677">
    <property type="entry name" value="Nucleotide-bd_a/b_plait_sf"/>
</dbReference>
<protein>
    <recommendedName>
        <fullName evidence="12">RRM domain-containing protein</fullName>
    </recommendedName>
</protein>
<feature type="domain" description="Matrin-type" evidence="9">
    <location>
        <begin position="913"/>
        <end position="943"/>
    </location>
</feature>
<evidence type="ECO:0000256" key="2">
    <source>
        <dbReference type="ARBA" id="ARBA00022723"/>
    </source>
</evidence>
<feature type="region of interest" description="Disordered" evidence="7">
    <location>
        <begin position="266"/>
        <end position="291"/>
    </location>
</feature>
<feature type="domain" description="RRM" evidence="8">
    <location>
        <begin position="294"/>
        <end position="369"/>
    </location>
</feature>
<feature type="compositionally biased region" description="Basic and acidic residues" evidence="7">
    <location>
        <begin position="791"/>
        <end position="871"/>
    </location>
</feature>
<proteinExistence type="predicted"/>
<keyword evidence="2" id="KW-0479">Metal-binding</keyword>
<evidence type="ECO:0000256" key="3">
    <source>
        <dbReference type="ARBA" id="ARBA00022771"/>
    </source>
</evidence>
<evidence type="ECO:0000313" key="10">
    <source>
        <dbReference type="EMBL" id="KAK6474861.1"/>
    </source>
</evidence>
<feature type="compositionally biased region" description="Basic and acidic residues" evidence="7">
    <location>
        <begin position="551"/>
        <end position="570"/>
    </location>
</feature>
<dbReference type="PROSITE" id="PS50171">
    <property type="entry name" value="ZF_MATRIN"/>
    <property type="match status" value="1"/>
</dbReference>
<evidence type="ECO:0000259" key="8">
    <source>
        <dbReference type="PROSITE" id="PS50102"/>
    </source>
</evidence>
<keyword evidence="6" id="KW-0694">RNA-binding</keyword>
<feature type="compositionally biased region" description="Basic and acidic residues" evidence="7">
    <location>
        <begin position="139"/>
        <end position="158"/>
    </location>
</feature>
<name>A0ABR0YQZ5_HUSHU</name>
<dbReference type="PROSITE" id="PS50102">
    <property type="entry name" value="RRM"/>
    <property type="match status" value="1"/>
</dbReference>
<feature type="compositionally biased region" description="Polar residues" evidence="7">
    <location>
        <begin position="779"/>
        <end position="789"/>
    </location>
</feature>
<evidence type="ECO:0000256" key="5">
    <source>
        <dbReference type="ARBA" id="ARBA00023242"/>
    </source>
</evidence>
<dbReference type="Proteomes" id="UP001369086">
    <property type="component" value="Unassembled WGS sequence"/>
</dbReference>
<accession>A0ABR0YQZ5</accession>
<evidence type="ECO:0000313" key="11">
    <source>
        <dbReference type="Proteomes" id="UP001369086"/>
    </source>
</evidence>
<comment type="caution">
    <text evidence="10">The sequence shown here is derived from an EMBL/GenBank/DDBJ whole genome shotgun (WGS) entry which is preliminary data.</text>
</comment>
<gene>
    <name evidence="10" type="ORF">HHUSO_G25768</name>
</gene>
<dbReference type="SUPFAM" id="SSF54928">
    <property type="entry name" value="RNA-binding domain, RBD"/>
    <property type="match status" value="2"/>
</dbReference>
<organism evidence="10 11">
    <name type="scientific">Huso huso</name>
    <name type="common">Beluga</name>
    <name type="synonym">Acipenser huso</name>
    <dbReference type="NCBI Taxonomy" id="61971"/>
    <lineage>
        <taxon>Eukaryota</taxon>
        <taxon>Metazoa</taxon>
        <taxon>Chordata</taxon>
        <taxon>Craniata</taxon>
        <taxon>Vertebrata</taxon>
        <taxon>Euteleostomi</taxon>
        <taxon>Actinopterygii</taxon>
        <taxon>Chondrostei</taxon>
        <taxon>Acipenseriformes</taxon>
        <taxon>Acipenseridae</taxon>
        <taxon>Huso</taxon>
    </lineage>
</organism>
<feature type="compositionally biased region" description="Basic and acidic residues" evidence="7">
    <location>
        <begin position="280"/>
        <end position="290"/>
    </location>
</feature>
<evidence type="ECO:0000256" key="7">
    <source>
        <dbReference type="SAM" id="MobiDB-lite"/>
    </source>
</evidence>
<feature type="compositionally biased region" description="Basic and acidic residues" evidence="7">
    <location>
        <begin position="402"/>
        <end position="449"/>
    </location>
</feature>
<dbReference type="Gene3D" id="3.30.70.330">
    <property type="match status" value="3"/>
</dbReference>